<dbReference type="OrthoDB" id="213472at2"/>
<dbReference type="GO" id="GO:0032259">
    <property type="term" value="P:methylation"/>
    <property type="evidence" value="ECO:0007669"/>
    <property type="project" value="UniProtKB-KW"/>
</dbReference>
<dbReference type="InterPro" id="IPR041698">
    <property type="entry name" value="Methyltransf_25"/>
</dbReference>
<dbReference type="Proteomes" id="UP000006786">
    <property type="component" value="Unassembled WGS sequence"/>
</dbReference>
<organism evidence="2 3">
    <name type="scientific">Nitratireductor pacificus pht-3B</name>
    <dbReference type="NCBI Taxonomy" id="391937"/>
    <lineage>
        <taxon>Bacteria</taxon>
        <taxon>Pseudomonadati</taxon>
        <taxon>Pseudomonadota</taxon>
        <taxon>Alphaproteobacteria</taxon>
        <taxon>Hyphomicrobiales</taxon>
        <taxon>Phyllobacteriaceae</taxon>
        <taxon>Nitratireductor</taxon>
    </lineage>
</organism>
<accession>K2LLI7</accession>
<feature type="domain" description="Methyltransferase" evidence="1">
    <location>
        <begin position="44"/>
        <end position="141"/>
    </location>
</feature>
<keyword evidence="2" id="KW-0489">Methyltransferase</keyword>
<dbReference type="Gene3D" id="3.40.50.150">
    <property type="entry name" value="Vaccinia Virus protein VP39"/>
    <property type="match status" value="1"/>
</dbReference>
<dbReference type="STRING" id="391937.NA2_12004"/>
<evidence type="ECO:0000313" key="2">
    <source>
        <dbReference type="EMBL" id="EKF18619.1"/>
    </source>
</evidence>
<evidence type="ECO:0000313" key="3">
    <source>
        <dbReference type="Proteomes" id="UP000006786"/>
    </source>
</evidence>
<keyword evidence="3" id="KW-1185">Reference proteome</keyword>
<protein>
    <submittedName>
        <fullName evidence="2">Type 12 methyltransferase</fullName>
    </submittedName>
</protein>
<sequence length="223" mass="24441">MTAFPDQAALDYDKRILRLVPGYRVALDLMACQLASRTTGEPRILVPGCGTGAEIIALARHLPDARFTGFDPSEGMLGVARARTAAAGIGERTALTHGMLHDLPDEPHHDAATVSLVLHFLPDDGTKLTFLTGIARRLVPGAPLLLFDAIDRNGDDDTLRIWLQSQGHDAETVESVLRRMRGQWYRTTAERLDQLLADAGFGEARTWFRACGFHGVCAERRQA</sequence>
<reference evidence="2 3" key="1">
    <citation type="journal article" date="2012" name="J. Bacteriol.">
        <title>Genome Sequence of Nitratireductor pacificus Type Strain pht-3B.</title>
        <authorList>
            <person name="Lai Q."/>
            <person name="Li G."/>
            <person name="Shao Z."/>
        </authorList>
    </citation>
    <scope>NUCLEOTIDE SEQUENCE [LARGE SCALE GENOMIC DNA]</scope>
    <source>
        <strain evidence="3">pht-3B</strain>
    </source>
</reference>
<dbReference type="RefSeq" id="WP_008597173.1">
    <property type="nucleotide sequence ID" value="NZ_AMRM01000012.1"/>
</dbReference>
<dbReference type="Pfam" id="PF13649">
    <property type="entry name" value="Methyltransf_25"/>
    <property type="match status" value="1"/>
</dbReference>
<keyword evidence="2" id="KW-0808">Transferase</keyword>
<dbReference type="eggNOG" id="COG2226">
    <property type="taxonomic scope" value="Bacteria"/>
</dbReference>
<gene>
    <name evidence="2" type="ORF">NA2_12004</name>
</gene>
<dbReference type="EMBL" id="AMRM01000012">
    <property type="protein sequence ID" value="EKF18619.1"/>
    <property type="molecule type" value="Genomic_DNA"/>
</dbReference>
<dbReference type="PANTHER" id="PTHR43464">
    <property type="entry name" value="METHYLTRANSFERASE"/>
    <property type="match status" value="1"/>
</dbReference>
<comment type="caution">
    <text evidence="2">The sequence shown here is derived from an EMBL/GenBank/DDBJ whole genome shotgun (WGS) entry which is preliminary data.</text>
</comment>
<evidence type="ECO:0000259" key="1">
    <source>
        <dbReference type="Pfam" id="PF13649"/>
    </source>
</evidence>
<dbReference type="AlphaFoldDB" id="K2LLI7"/>
<dbReference type="InterPro" id="IPR029063">
    <property type="entry name" value="SAM-dependent_MTases_sf"/>
</dbReference>
<dbReference type="PANTHER" id="PTHR43464:SF58">
    <property type="entry name" value="BLR7975 PROTEIN"/>
    <property type="match status" value="1"/>
</dbReference>
<dbReference type="CDD" id="cd02440">
    <property type="entry name" value="AdoMet_MTases"/>
    <property type="match status" value="1"/>
</dbReference>
<proteinExistence type="predicted"/>
<name>K2LLI7_9HYPH</name>
<dbReference type="GO" id="GO:0008168">
    <property type="term" value="F:methyltransferase activity"/>
    <property type="evidence" value="ECO:0007669"/>
    <property type="project" value="UniProtKB-KW"/>
</dbReference>
<dbReference type="SUPFAM" id="SSF53335">
    <property type="entry name" value="S-adenosyl-L-methionine-dependent methyltransferases"/>
    <property type="match status" value="1"/>
</dbReference>
<dbReference type="PATRIC" id="fig|391937.3.peg.2467"/>